<keyword evidence="2" id="KW-1185">Reference proteome</keyword>
<proteinExistence type="predicted"/>
<organism evidence="1 2">
    <name type="scientific">Naganishia adeliensis</name>
    <dbReference type="NCBI Taxonomy" id="92952"/>
    <lineage>
        <taxon>Eukaryota</taxon>
        <taxon>Fungi</taxon>
        <taxon>Dikarya</taxon>
        <taxon>Basidiomycota</taxon>
        <taxon>Agaricomycotina</taxon>
        <taxon>Tremellomycetes</taxon>
        <taxon>Filobasidiales</taxon>
        <taxon>Filobasidiaceae</taxon>
        <taxon>Naganishia</taxon>
    </lineage>
</organism>
<dbReference type="Proteomes" id="UP001230649">
    <property type="component" value="Unassembled WGS sequence"/>
</dbReference>
<reference evidence="1" key="1">
    <citation type="submission" date="2023-04" db="EMBL/GenBank/DDBJ databases">
        <title>Draft Genome sequencing of Naganishia species isolated from polar environments using Oxford Nanopore Technology.</title>
        <authorList>
            <person name="Leo P."/>
            <person name="Venkateswaran K."/>
        </authorList>
    </citation>
    <scope>NUCLEOTIDE SEQUENCE</scope>
    <source>
        <strain evidence="1">MNA-CCFEE 5262</strain>
    </source>
</reference>
<protein>
    <submittedName>
        <fullName evidence="1">Uncharacterized protein</fullName>
    </submittedName>
</protein>
<dbReference type="EMBL" id="JASBWS010000106">
    <property type="protein sequence ID" value="KAJ9097075.1"/>
    <property type="molecule type" value="Genomic_DNA"/>
</dbReference>
<accession>A0ACC2VCG4</accession>
<gene>
    <name evidence="1" type="ORF">QFC20_006271</name>
</gene>
<evidence type="ECO:0000313" key="2">
    <source>
        <dbReference type="Proteomes" id="UP001230649"/>
    </source>
</evidence>
<evidence type="ECO:0000313" key="1">
    <source>
        <dbReference type="EMBL" id="KAJ9097075.1"/>
    </source>
</evidence>
<sequence>MEQHPLSTALSPLLPVSPSFIYLHHPYHSSGYALPAEIGSGEGTQRDEQGQLERDLEELGRLTVKVDLCALDVQETTSRLTRVPSNPVLSQKAFYNSVIRSTCTAIQEKIAILKLRRSKDEAGQTTTPQKTTKNSKRKTRGTVDPFDTAVSAFDETYTLLVGKDVYRWDVFVTRLRGMVDAFAAIVAAGPSANAPVEDPGVTLTLVILESQLLQKCLGATWHALLRLNEMIESFSTTVVLCSLHAWDDVKPLTGDAPEPYHLFLHGPSKNEILLALSKCNSHPLFPYFLDLVHTACCHLIPVDLIPEAERLAKTLWQIYMLPLEGYRHREEQEITKWNGRPIDGTTLDKTDLVFEPIQITYPLLTDLKNQSAYAFASANESLIPNRISASRFLDVFTGERRRKRKELEEEVERGAKSGEEMAWFALANQVRQEQRQHAAFQTDPIVARLAAMPATKPPIPRPAFPRLPLYAKYLILAAYCASYNSPRTDLRMFGRGPMTLRGKNRRSGVESAGRGYEGSGSAGKKAGAGLKKVKTLGKVGKVPQGLLGPKSFPLERMLAIFQSLLAEHGFREDLYDSEDLSDSDSGSGTDKSDDGGSMDVDGNDILNSPSRRKRNTRNTNGGSPVKGMLDFSMVDDESRRLDRKRRKDNAKLRSWEEEVEEIARSVGLFALIRELEALRLLNRMSPKDRLDNILIRCEAPKEMVFEFARQVKVDLVTYLVEGE</sequence>
<name>A0ACC2VCG4_9TREE</name>
<comment type="caution">
    <text evidence="1">The sequence shown here is derived from an EMBL/GenBank/DDBJ whole genome shotgun (WGS) entry which is preliminary data.</text>
</comment>